<evidence type="ECO:0000313" key="2">
    <source>
        <dbReference type="EMBL" id="KWX05156.1"/>
    </source>
</evidence>
<dbReference type="Proteomes" id="UP000070659">
    <property type="component" value="Unassembled WGS sequence"/>
</dbReference>
<dbReference type="AlphaFoldDB" id="A0A132N7U4"/>
<accession>A0A132N7U4</accession>
<feature type="domain" description="DUF6980" evidence="1">
    <location>
        <begin position="8"/>
        <end position="84"/>
    </location>
</feature>
<dbReference type="InterPro" id="IPR053918">
    <property type="entry name" value="DUF6980"/>
</dbReference>
<evidence type="ECO:0000259" key="1">
    <source>
        <dbReference type="Pfam" id="PF22400"/>
    </source>
</evidence>
<gene>
    <name evidence="2" type="ORF">TH66_04725</name>
    <name evidence="3" type="ORF">TR74_23110</name>
</gene>
<evidence type="ECO:0000313" key="4">
    <source>
        <dbReference type="Proteomes" id="UP000070598"/>
    </source>
</evidence>
<evidence type="ECO:0000313" key="5">
    <source>
        <dbReference type="Proteomes" id="UP000070659"/>
    </source>
</evidence>
<dbReference type="PATRIC" id="fig|1469144.8.peg.4571"/>
<reference evidence="3 5" key="1">
    <citation type="submission" date="2015-02" db="EMBL/GenBank/DDBJ databases">
        <title>Physiological reanalysis, assessment of diazotrophy, and genome sequences of multiple isolates of Streptomyces thermoautotrophicus.</title>
        <authorList>
            <person name="MacKellar D.C."/>
            <person name="Lieber L."/>
            <person name="Norman J."/>
            <person name="Bolger A."/>
            <person name="Tobin C."/>
            <person name="Murray J.W."/>
            <person name="Prell J."/>
        </authorList>
    </citation>
    <scope>NUCLEOTIDE SEQUENCE [LARGE SCALE GENOMIC DNA]</scope>
    <source>
        <strain evidence="3 5">UBT1</strain>
    </source>
</reference>
<dbReference type="RefSeq" id="WP_141658681.1">
    <property type="nucleotide sequence ID" value="NZ_CP171739.1"/>
</dbReference>
<reference evidence="4" key="2">
    <citation type="submission" date="2015-02" db="EMBL/GenBank/DDBJ databases">
        <title>Physiological reanalysis, assessment of diazotrophy, and genome sequences of multiple isolates of Streptomyces thermoautotrophicus.</title>
        <authorList>
            <person name="MacKellar D.C."/>
            <person name="Lieber L."/>
            <person name="Norman J."/>
            <person name="Bolger A."/>
            <person name="Tobin C."/>
            <person name="Murray J.W."/>
            <person name="Friesen M."/>
            <person name="Prell J."/>
        </authorList>
    </citation>
    <scope>NUCLEOTIDE SEQUENCE [LARGE SCALE GENOMIC DNA]</scope>
    <source>
        <strain evidence="4">UBT1</strain>
    </source>
</reference>
<dbReference type="EMBL" id="JYIK01001114">
    <property type="protein sequence ID" value="KWX06080.1"/>
    <property type="molecule type" value="Genomic_DNA"/>
</dbReference>
<name>A0A132N7U4_9ACTN</name>
<comment type="caution">
    <text evidence="3">The sequence shown here is derived from an EMBL/GenBank/DDBJ whole genome shotgun (WGS) entry which is preliminary data.</text>
</comment>
<dbReference type="OrthoDB" id="4206464at2"/>
<organism evidence="3 4">
    <name type="scientific">Carbonactinospora thermoautotrophica</name>
    <dbReference type="NCBI Taxonomy" id="1469144"/>
    <lineage>
        <taxon>Bacteria</taxon>
        <taxon>Bacillati</taxon>
        <taxon>Actinomycetota</taxon>
        <taxon>Actinomycetes</taxon>
        <taxon>Kitasatosporales</taxon>
        <taxon>Carbonactinosporaceae</taxon>
        <taxon>Carbonactinospora</taxon>
    </lineage>
</organism>
<dbReference type="Proteomes" id="UP000070598">
    <property type="component" value="Unassembled WGS sequence"/>
</dbReference>
<dbReference type="Pfam" id="PF22400">
    <property type="entry name" value="DUF6980"/>
    <property type="match status" value="1"/>
</dbReference>
<proteinExistence type="predicted"/>
<evidence type="ECO:0000313" key="3">
    <source>
        <dbReference type="EMBL" id="KWX06080.1"/>
    </source>
</evidence>
<dbReference type="EMBL" id="JYIJ01000013">
    <property type="protein sequence ID" value="KWX05156.1"/>
    <property type="molecule type" value="Genomic_DNA"/>
</dbReference>
<protein>
    <recommendedName>
        <fullName evidence="1">DUF6980 domain-containing protein</fullName>
    </recommendedName>
</protein>
<sequence length="88" mass="10412">MAYAIGADDLPVSYSPRLREWGIQYRDGVSINMIEYCPWCGKKLPKDLRDEWVERAEKLGLSLWDVEDHPEKFPPEMLDDRWWKEAGL</sequence>